<feature type="compositionally biased region" description="Pro residues" evidence="1">
    <location>
        <begin position="1292"/>
        <end position="1306"/>
    </location>
</feature>
<proteinExistence type="predicted"/>
<feature type="compositionally biased region" description="Acidic residues" evidence="1">
    <location>
        <begin position="1010"/>
        <end position="1022"/>
    </location>
</feature>
<feature type="compositionally biased region" description="Basic and acidic residues" evidence="1">
    <location>
        <begin position="1199"/>
        <end position="1212"/>
    </location>
</feature>
<feature type="compositionally biased region" description="Low complexity" evidence="1">
    <location>
        <begin position="846"/>
        <end position="866"/>
    </location>
</feature>
<feature type="compositionally biased region" description="Pro residues" evidence="1">
    <location>
        <begin position="1172"/>
        <end position="1181"/>
    </location>
</feature>
<dbReference type="OrthoDB" id="436279at2759"/>
<gene>
    <name evidence="2" type="ORF">AK812_SmicGene18155</name>
</gene>
<organism evidence="2 3">
    <name type="scientific">Symbiodinium microadriaticum</name>
    <name type="common">Dinoflagellate</name>
    <name type="synonym">Zooxanthella microadriatica</name>
    <dbReference type="NCBI Taxonomy" id="2951"/>
    <lineage>
        <taxon>Eukaryota</taxon>
        <taxon>Sar</taxon>
        <taxon>Alveolata</taxon>
        <taxon>Dinophyceae</taxon>
        <taxon>Suessiales</taxon>
        <taxon>Symbiodiniaceae</taxon>
        <taxon>Symbiodinium</taxon>
    </lineage>
</organism>
<comment type="caution">
    <text evidence="2">The sequence shown here is derived from an EMBL/GenBank/DDBJ whole genome shotgun (WGS) entry which is preliminary data.</text>
</comment>
<keyword evidence="3" id="KW-1185">Reference proteome</keyword>
<feature type="region of interest" description="Disordered" evidence="1">
    <location>
        <begin position="738"/>
        <end position="761"/>
    </location>
</feature>
<feature type="compositionally biased region" description="Acidic residues" evidence="1">
    <location>
        <begin position="1041"/>
        <end position="1054"/>
    </location>
</feature>
<name>A0A1Q9DVV5_SYMMI</name>
<dbReference type="InterPro" id="IPR036909">
    <property type="entry name" value="Cyt_c-like_dom_sf"/>
</dbReference>
<feature type="region of interest" description="Disordered" evidence="1">
    <location>
        <begin position="846"/>
        <end position="1307"/>
    </location>
</feature>
<dbReference type="Gene3D" id="1.10.760.10">
    <property type="entry name" value="Cytochrome c-like domain"/>
    <property type="match status" value="1"/>
</dbReference>
<dbReference type="Proteomes" id="UP000186817">
    <property type="component" value="Unassembled WGS sequence"/>
</dbReference>
<evidence type="ECO:0000313" key="2">
    <source>
        <dbReference type="EMBL" id="OLP99304.1"/>
    </source>
</evidence>
<dbReference type="InterPro" id="IPR029006">
    <property type="entry name" value="ADF-H/Gelsolin-like_dom_sf"/>
</dbReference>
<feature type="compositionally biased region" description="Acidic residues" evidence="1">
    <location>
        <begin position="989"/>
        <end position="999"/>
    </location>
</feature>
<accession>A0A1Q9DVV5</accession>
<dbReference type="EMBL" id="LSRX01000367">
    <property type="protein sequence ID" value="OLP99304.1"/>
    <property type="molecule type" value="Genomic_DNA"/>
</dbReference>
<dbReference type="SUPFAM" id="SSF55753">
    <property type="entry name" value="Actin depolymerizing proteins"/>
    <property type="match status" value="1"/>
</dbReference>
<dbReference type="Gene3D" id="3.40.20.10">
    <property type="entry name" value="Severin"/>
    <property type="match status" value="1"/>
</dbReference>
<protein>
    <submittedName>
        <fullName evidence="2">Uncharacterized protein</fullName>
    </submittedName>
</protein>
<dbReference type="GO" id="GO:0009055">
    <property type="term" value="F:electron transfer activity"/>
    <property type="evidence" value="ECO:0007669"/>
    <property type="project" value="InterPro"/>
</dbReference>
<sequence length="1561" mass="171394">MSLGRATFTFCSPSLGILRSYKQIDDIDVGDDFVLPEACWVKHSSKLESSGILWTERNMMAFLKNPRAFAGGRSHLLKGGDCLKEGGEDSQVDVHGADDKDAQDRVDIIHYLQRAGHESWMARGLDVVWGRSLFAASTACLGVGKGGANQLDSTRCGIDTVTGTSSNQHKQRQVGVVIGARTRDHSGTLEGGASFVLFPRDVFIICIRMHQCQNVNDQREHPPAIFGKVNATNKQLKPWQHAWRGVTRKVEERKKAVMDSLGFEQPAVAIEPGTVPENLKDDSDLQTWQRVKQVEDGVKAASMQRSFNWPPLEAWTFAAVLHMLDKREELVRYGSIETTREFIGNAQVAACEERSFATLPPGMRSILIAGVPPRLPPSARLAGAYPVLDTGVHVFPLIRRSQQVVATGHGRPPQNGMSSASQIVHANVLEKYGWDRFNYTDIGPFKACGVKKWCLDNLLKSGKSTRETYVHLEESLRRDVSAQEHALEPAIPFKYTDCGPFKPHFDFKVSIEAQAPLEADSGGIQVNEFQAKETLLKDDSVAWALLRWEVERSQGQASQVAIHFNGDEVPTVRRGRLNARSAEVLGLLGEAHATIEVKCKEDLHLDFVCERLMKVLTSDSMAKSMSAEALRKDYEMLIEKTKSEKAKGKDKALRVPRTVKDHPGKQISVDRILAAVGDTTGPYNWALLEPERLELHNAGYGGLVEMKDWLAEDLVLFGMIRKLQRLLVSLQRRTGGTGLGEHQWMPPKAEEDRPYRGTRAGPKARKRRFYQIQDDLVEAGQRLFSVRVQKATFEEISDGHHTAVLEFNEAGGLRIDEEHPIWEDLAGYYPELSRAVAAVVERRGAAQSAPSSSSKAPAPKAKWQPKAKAKEPAEPPPAKAKAKARALGITGPTKDLYQPSRRDPLRRRRVPPAEELEEDDVGTRSRSEPPPGDASVDLSAAGGALEGTTLGSARRARTPPRTRTAEAGFIRDLRLRGSVLASLHCGEQAEPEATEEEPTAGEPTAKEEPATAEEAEVEETEGQQDYTVSAEGAAEGAPGEGAEEEEEPEQDVEVEVPASVSERTRSPSPSGEAAQEEDAAEALSAPDPYDLPEEEAVQHRGAARGAPAEPRAAPPKRPFTPGEVVEAEVEETAPVRHRRPSNPPAQRPRVTLIPAAKGSASERTAAALRINRPPPKPPTKPRPAAARSVRPTLEAEEEPGPRERTRTPRRADAAPSKGAAQAHRGAGKSGSWPPRRRTPSHDEGAASEGDTPRSSAPVTKADLPKKVVVRPAVPRKVPPTDRHGVRYKAAPDYPPGAVPQRPPQYKGPPHEVFVRNVAGREGPEARSTGKAPPPQVTGNRQKLAYHAWYQQQRAEEEAQAAASGAATSSRVPRVLASRTEITVVFDWHNVLDKAWVEARGANWQTQRGSHGYFKVPFTEALKAFVIDHRPVCVAILSYCSRASAAWFEHHFLREAADCLVRDLPSSTRIRYGQTFSRTGPDGKAQQLSQIDPPASLIIDDNRAICKECRKTGALVVQAEKGGDIDQILYELDQASRLIKRTGRDSLPRARRLEPQELLFEA</sequence>
<reference evidence="2 3" key="1">
    <citation type="submission" date="2016-02" db="EMBL/GenBank/DDBJ databases">
        <title>Genome analysis of coral dinoflagellate symbionts highlights evolutionary adaptations to a symbiotic lifestyle.</title>
        <authorList>
            <person name="Aranda M."/>
            <person name="Li Y."/>
            <person name="Liew Y.J."/>
            <person name="Baumgarten S."/>
            <person name="Simakov O."/>
            <person name="Wilson M."/>
            <person name="Piel J."/>
            <person name="Ashoor H."/>
            <person name="Bougouffa S."/>
            <person name="Bajic V.B."/>
            <person name="Ryu T."/>
            <person name="Ravasi T."/>
            <person name="Bayer T."/>
            <person name="Micklem G."/>
            <person name="Kim H."/>
            <person name="Bhak J."/>
            <person name="Lajeunesse T.C."/>
            <person name="Voolstra C.R."/>
        </authorList>
    </citation>
    <scope>NUCLEOTIDE SEQUENCE [LARGE SCALE GENOMIC DNA]</scope>
    <source>
        <strain evidence="2 3">CCMP2467</strain>
    </source>
</reference>
<feature type="compositionally biased region" description="Low complexity" evidence="1">
    <location>
        <begin position="938"/>
        <end position="953"/>
    </location>
</feature>
<evidence type="ECO:0000256" key="1">
    <source>
        <dbReference type="SAM" id="MobiDB-lite"/>
    </source>
</evidence>
<evidence type="ECO:0000313" key="3">
    <source>
        <dbReference type="Proteomes" id="UP000186817"/>
    </source>
</evidence>
<dbReference type="GO" id="GO:0020037">
    <property type="term" value="F:heme binding"/>
    <property type="evidence" value="ECO:0007669"/>
    <property type="project" value="InterPro"/>
</dbReference>